<comment type="caution">
    <text evidence="1">The sequence shown here is derived from an EMBL/GenBank/DDBJ whole genome shotgun (WGS) entry which is preliminary data.</text>
</comment>
<dbReference type="Proteomes" id="UP000822688">
    <property type="component" value="Chromosome 2"/>
</dbReference>
<organism evidence="1 2">
    <name type="scientific">Ceratodon purpureus</name>
    <name type="common">Fire moss</name>
    <name type="synonym">Dicranum purpureum</name>
    <dbReference type="NCBI Taxonomy" id="3225"/>
    <lineage>
        <taxon>Eukaryota</taxon>
        <taxon>Viridiplantae</taxon>
        <taxon>Streptophyta</taxon>
        <taxon>Embryophyta</taxon>
        <taxon>Bryophyta</taxon>
        <taxon>Bryophytina</taxon>
        <taxon>Bryopsida</taxon>
        <taxon>Dicranidae</taxon>
        <taxon>Pseudoditrichales</taxon>
        <taxon>Ditrichaceae</taxon>
        <taxon>Ceratodon</taxon>
    </lineage>
</organism>
<sequence>MCGEHPGRCRCCAAPAPCCMGWDGPMGGGSGRSMEIVSRHRRPLAALCSPLGWTSTLTLVPTRLQGYHLFPCPYIPGIEPFSPGMGSGLLEHAIGTVKSVPVSVTCFPCSVRRNRERERDREREREREWNRFKVSNFMGSLSTLGLGVPHGHATPL</sequence>
<dbReference type="EMBL" id="CM026422">
    <property type="protein sequence ID" value="KAG0586328.1"/>
    <property type="molecule type" value="Genomic_DNA"/>
</dbReference>
<proteinExistence type="predicted"/>
<keyword evidence="2" id="KW-1185">Reference proteome</keyword>
<dbReference type="AlphaFoldDB" id="A0A8T0IUI0"/>
<accession>A0A8T0IUI0</accession>
<protein>
    <submittedName>
        <fullName evidence="1">Uncharacterized protein</fullName>
    </submittedName>
</protein>
<reference evidence="1" key="1">
    <citation type="submission" date="2020-06" db="EMBL/GenBank/DDBJ databases">
        <title>WGS assembly of Ceratodon purpureus strain R40.</title>
        <authorList>
            <person name="Carey S.B."/>
            <person name="Jenkins J."/>
            <person name="Shu S."/>
            <person name="Lovell J.T."/>
            <person name="Sreedasyam A."/>
            <person name="Maumus F."/>
            <person name="Tiley G.P."/>
            <person name="Fernandez-Pozo N."/>
            <person name="Barry K."/>
            <person name="Chen C."/>
            <person name="Wang M."/>
            <person name="Lipzen A."/>
            <person name="Daum C."/>
            <person name="Saski C.A."/>
            <person name="Payton A.C."/>
            <person name="Mcbreen J.C."/>
            <person name="Conrad R.E."/>
            <person name="Kollar L.M."/>
            <person name="Olsson S."/>
            <person name="Huttunen S."/>
            <person name="Landis J.B."/>
            <person name="Wickett N.J."/>
            <person name="Johnson M.G."/>
            <person name="Rensing S.A."/>
            <person name="Grimwood J."/>
            <person name="Schmutz J."/>
            <person name="Mcdaniel S.F."/>
        </authorList>
    </citation>
    <scope>NUCLEOTIDE SEQUENCE</scope>
    <source>
        <strain evidence="1">R40</strain>
    </source>
</reference>
<gene>
    <name evidence="1" type="ORF">KC19_2G083000</name>
</gene>
<name>A0A8T0IUI0_CERPU</name>
<evidence type="ECO:0000313" key="1">
    <source>
        <dbReference type="EMBL" id="KAG0586328.1"/>
    </source>
</evidence>
<evidence type="ECO:0000313" key="2">
    <source>
        <dbReference type="Proteomes" id="UP000822688"/>
    </source>
</evidence>